<dbReference type="Pfam" id="PF17913">
    <property type="entry name" value="FHA_2"/>
    <property type="match status" value="1"/>
</dbReference>
<dbReference type="InterPro" id="IPR041388">
    <property type="entry name" value="FHA_2"/>
</dbReference>
<proteinExistence type="predicted"/>
<dbReference type="InterPro" id="IPR008984">
    <property type="entry name" value="SMAD_FHA_dom_sf"/>
</dbReference>
<evidence type="ECO:0000313" key="9">
    <source>
        <dbReference type="Proteomes" id="UP000694381"/>
    </source>
</evidence>
<feature type="region of interest" description="Disordered" evidence="6">
    <location>
        <begin position="109"/>
        <end position="143"/>
    </location>
</feature>
<keyword evidence="3" id="KW-0378">Hydrolase</keyword>
<evidence type="ECO:0000256" key="5">
    <source>
        <dbReference type="ARBA" id="ARBA00023242"/>
    </source>
</evidence>
<feature type="domain" description="PNK FHA" evidence="7">
    <location>
        <begin position="11"/>
        <end position="81"/>
    </location>
</feature>
<dbReference type="Gene3D" id="2.60.200.20">
    <property type="match status" value="1"/>
</dbReference>
<dbReference type="Gene3D" id="3.40.50.300">
    <property type="entry name" value="P-loop containing nucleotide triphosphate hydrolases"/>
    <property type="match status" value="1"/>
</dbReference>
<keyword evidence="2" id="KW-0227">DNA damage</keyword>
<dbReference type="GO" id="GO:0046403">
    <property type="term" value="F:polynucleotide 3'-phosphatase activity"/>
    <property type="evidence" value="ECO:0007669"/>
    <property type="project" value="TreeGrafter"/>
</dbReference>
<gene>
    <name evidence="8" type="primary">Pnkp</name>
</gene>
<evidence type="ECO:0000256" key="3">
    <source>
        <dbReference type="ARBA" id="ARBA00022801"/>
    </source>
</evidence>
<dbReference type="Ensembl" id="ENSNGAT00000017006.1">
    <property type="protein sequence ID" value="ENSNGAP00000011458.1"/>
    <property type="gene ID" value="ENSNGAG00000013598.1"/>
</dbReference>
<dbReference type="PANTHER" id="PTHR12083:SF9">
    <property type="entry name" value="BIFUNCTIONAL POLYNUCLEOTIDE PHOSPHATASE_KINASE"/>
    <property type="match status" value="1"/>
</dbReference>
<dbReference type="SUPFAM" id="SSF56784">
    <property type="entry name" value="HAD-like"/>
    <property type="match status" value="1"/>
</dbReference>
<dbReference type="SUPFAM" id="SSF49879">
    <property type="entry name" value="SMAD/FHA domain"/>
    <property type="match status" value="1"/>
</dbReference>
<dbReference type="GeneTree" id="ENSGT00940000159302"/>
<evidence type="ECO:0000256" key="6">
    <source>
        <dbReference type="SAM" id="MobiDB-lite"/>
    </source>
</evidence>
<reference evidence="8" key="1">
    <citation type="submission" date="2025-08" db="UniProtKB">
        <authorList>
            <consortium name="Ensembl"/>
        </authorList>
    </citation>
    <scope>IDENTIFICATION</scope>
</reference>
<dbReference type="CDD" id="cd22736">
    <property type="entry name" value="FHA_PNKP"/>
    <property type="match status" value="1"/>
</dbReference>
<evidence type="ECO:0000259" key="7">
    <source>
        <dbReference type="Pfam" id="PF17913"/>
    </source>
</evidence>
<dbReference type="InterPro" id="IPR036412">
    <property type="entry name" value="HAD-like_sf"/>
</dbReference>
<dbReference type="Pfam" id="PF13671">
    <property type="entry name" value="AAA_33"/>
    <property type="match status" value="1"/>
</dbReference>
<evidence type="ECO:0000313" key="8">
    <source>
        <dbReference type="Ensembl" id="ENSNGAP00000011458.1"/>
    </source>
</evidence>
<evidence type="ECO:0000256" key="2">
    <source>
        <dbReference type="ARBA" id="ARBA00022763"/>
    </source>
</evidence>
<dbReference type="InterPro" id="IPR023214">
    <property type="entry name" value="HAD_sf"/>
</dbReference>
<evidence type="ECO:0000256" key="4">
    <source>
        <dbReference type="ARBA" id="ARBA00023204"/>
    </source>
</evidence>
<name>A0A8C6W6H6_NANGA</name>
<keyword evidence="9" id="KW-1185">Reference proteome</keyword>
<sequence>MSELAARGRLWLQSPVGGPPPIFLPAGGQVLLLGRGPLTQVTDRKCSRNQVELVADPETRTVAVKQLGVNPSTAGAQELKQGLEGSLRVGDTLYLVNGLHPLTLRWEETSTPGCQSDTPPGTPPVTPEEEDAEPQKKRVRKSPSGWENLEKLLVFTAPGVKAQSKVAAFDLDGTLITTRSGKVFPTSPSDWRILYPEIPKKLQDLYAEGCKVLVATHAGLNRKPVSGMWDYLQEQANEGLPISIGDSIFVGDAAGRPANWAPGRKKKDFSCADRLFALNLGLPFATPEEFFLKWPAASFELPVFDPRTISQAGPLCLPESSSLLSSNPEVVVAVGFPGAGKSTFLQDHLVSAGYVHINRDTLGSWQRCVSSCEAALKQGKRVAIDNTNPDVPSRARYIQCALAAGVPCRCFLFCATLEQARHNIRFREMTDSSHAPVPDMVMFSYRKQFEPPTQAEGFTEILQIPFRPRVQPALQRLYCQFSEG</sequence>
<dbReference type="GO" id="GO:0003690">
    <property type="term" value="F:double-stranded DNA binding"/>
    <property type="evidence" value="ECO:0007669"/>
    <property type="project" value="TreeGrafter"/>
</dbReference>
<dbReference type="GO" id="GO:0005634">
    <property type="term" value="C:nucleus"/>
    <property type="evidence" value="ECO:0007669"/>
    <property type="project" value="UniProtKB-SubCell"/>
</dbReference>
<evidence type="ECO:0000256" key="1">
    <source>
        <dbReference type="ARBA" id="ARBA00004123"/>
    </source>
</evidence>
<dbReference type="Pfam" id="PF08645">
    <property type="entry name" value="PNK3P"/>
    <property type="match status" value="1"/>
</dbReference>
<accession>A0A8C6W6H6</accession>
<dbReference type="InterPro" id="IPR027417">
    <property type="entry name" value="P-loop_NTPase"/>
</dbReference>
<reference evidence="8" key="2">
    <citation type="submission" date="2025-09" db="UniProtKB">
        <authorList>
            <consortium name="Ensembl"/>
        </authorList>
    </citation>
    <scope>IDENTIFICATION</scope>
</reference>
<protein>
    <submittedName>
        <fullName evidence="8">Polynucleotide kinase 3'- phosphatase</fullName>
    </submittedName>
</protein>
<dbReference type="AlphaFoldDB" id="A0A8C6W6H6"/>
<dbReference type="GO" id="GO:0046404">
    <property type="term" value="F:ATP-dependent polydeoxyribonucleotide 5'-hydroxyl-kinase activity"/>
    <property type="evidence" value="ECO:0007669"/>
    <property type="project" value="TreeGrafter"/>
</dbReference>
<dbReference type="SUPFAM" id="SSF52540">
    <property type="entry name" value="P-loop containing nucleoside triphosphate hydrolases"/>
    <property type="match status" value="1"/>
</dbReference>
<organism evidence="8 9">
    <name type="scientific">Nannospalax galili</name>
    <name type="common">Northern Israeli blind subterranean mole rat</name>
    <name type="synonym">Spalax galili</name>
    <dbReference type="NCBI Taxonomy" id="1026970"/>
    <lineage>
        <taxon>Eukaryota</taxon>
        <taxon>Metazoa</taxon>
        <taxon>Chordata</taxon>
        <taxon>Craniata</taxon>
        <taxon>Vertebrata</taxon>
        <taxon>Euteleostomi</taxon>
        <taxon>Mammalia</taxon>
        <taxon>Eutheria</taxon>
        <taxon>Euarchontoglires</taxon>
        <taxon>Glires</taxon>
        <taxon>Rodentia</taxon>
        <taxon>Myomorpha</taxon>
        <taxon>Muroidea</taxon>
        <taxon>Spalacidae</taxon>
        <taxon>Spalacinae</taxon>
        <taxon>Nannospalax</taxon>
    </lineage>
</organism>
<comment type="subcellular location">
    <subcellularLocation>
        <location evidence="1">Nucleus</location>
    </subcellularLocation>
</comment>
<dbReference type="FunFam" id="3.40.50.300:FF:000737">
    <property type="entry name" value="Bifunctional polynucleotide phosphatase/kinase"/>
    <property type="match status" value="1"/>
</dbReference>
<keyword evidence="4" id="KW-0234">DNA repair</keyword>
<dbReference type="InterPro" id="IPR013954">
    <property type="entry name" value="PNK3P"/>
</dbReference>
<dbReference type="Gene3D" id="3.40.50.1000">
    <property type="entry name" value="HAD superfamily/HAD-like"/>
    <property type="match status" value="2"/>
</dbReference>
<dbReference type="Proteomes" id="UP000694381">
    <property type="component" value="Unassembled WGS sequence"/>
</dbReference>
<dbReference type="FunFam" id="2.60.200.20:FF:000009">
    <property type="entry name" value="bifunctional polynucleotide phosphatase/kinase"/>
    <property type="match status" value="1"/>
</dbReference>
<keyword evidence="5" id="KW-0539">Nucleus</keyword>
<dbReference type="PANTHER" id="PTHR12083">
    <property type="entry name" value="BIFUNCTIONAL POLYNUCLEOTIDE PHOSPHATASE/KINASE"/>
    <property type="match status" value="1"/>
</dbReference>
<dbReference type="GO" id="GO:0006281">
    <property type="term" value="P:DNA repair"/>
    <property type="evidence" value="ECO:0007669"/>
    <property type="project" value="UniProtKB-KW"/>
</dbReference>